<dbReference type="OrthoDB" id="26094at2759"/>
<gene>
    <name evidence="12" type="ORF">BOKJ2_LOCUS10727</name>
</gene>
<organism evidence="12 13">
    <name type="scientific">Bursaphelenchus okinawaensis</name>
    <dbReference type="NCBI Taxonomy" id="465554"/>
    <lineage>
        <taxon>Eukaryota</taxon>
        <taxon>Metazoa</taxon>
        <taxon>Ecdysozoa</taxon>
        <taxon>Nematoda</taxon>
        <taxon>Chromadorea</taxon>
        <taxon>Rhabditida</taxon>
        <taxon>Tylenchina</taxon>
        <taxon>Tylenchomorpha</taxon>
        <taxon>Aphelenchoidea</taxon>
        <taxon>Aphelenchoididae</taxon>
        <taxon>Bursaphelenchus</taxon>
    </lineage>
</organism>
<reference evidence="12" key="1">
    <citation type="submission" date="2020-09" db="EMBL/GenBank/DDBJ databases">
        <authorList>
            <person name="Kikuchi T."/>
        </authorList>
    </citation>
    <scope>NUCLEOTIDE SEQUENCE</scope>
    <source>
        <strain evidence="12">SH1</strain>
    </source>
</reference>
<keyword evidence="6" id="KW-0804">Transcription</keyword>
<dbReference type="PANTHER" id="PTHR10445:SF0">
    <property type="entry name" value="GENERAL TRANSCRIPTION FACTOR IIF SUBUNIT 2"/>
    <property type="match status" value="1"/>
</dbReference>
<evidence type="ECO:0000256" key="2">
    <source>
        <dbReference type="ARBA" id="ARBA00009543"/>
    </source>
</evidence>
<protein>
    <recommendedName>
        <fullName evidence="3">General transcription factor IIF subunit 2</fullName>
    </recommendedName>
    <alternativeName>
        <fullName evidence="8">Transcription initiation factor IIF subunit beta</fullName>
    </alternativeName>
</protein>
<comment type="caution">
    <text evidence="12">The sequence shown here is derived from an EMBL/GenBank/DDBJ whole genome shotgun (WGS) entry which is preliminary data.</text>
</comment>
<dbReference type="Proteomes" id="UP000783686">
    <property type="component" value="Unassembled WGS sequence"/>
</dbReference>
<comment type="subcellular location">
    <subcellularLocation>
        <location evidence="1">Nucleus</location>
    </subcellularLocation>
</comment>
<evidence type="ECO:0000313" key="13">
    <source>
        <dbReference type="Proteomes" id="UP000614601"/>
    </source>
</evidence>
<dbReference type="Gene3D" id="1.10.10.10">
    <property type="entry name" value="Winged helix-like DNA-binding domain superfamily/Winged helix DNA-binding domain"/>
    <property type="match status" value="1"/>
</dbReference>
<evidence type="ECO:0000256" key="8">
    <source>
        <dbReference type="ARBA" id="ARBA00033388"/>
    </source>
</evidence>
<evidence type="ECO:0000259" key="10">
    <source>
        <dbReference type="Pfam" id="PF02270"/>
    </source>
</evidence>
<dbReference type="Pfam" id="PF17683">
    <property type="entry name" value="TFIIF_beta_N"/>
    <property type="match status" value="1"/>
</dbReference>
<evidence type="ECO:0000313" key="12">
    <source>
        <dbReference type="EMBL" id="CAD5223957.1"/>
    </source>
</evidence>
<keyword evidence="4" id="KW-0805">Transcription regulation</keyword>
<dbReference type="InterPro" id="IPR011039">
    <property type="entry name" value="TFIIF_interaction"/>
</dbReference>
<evidence type="ECO:0000256" key="4">
    <source>
        <dbReference type="ARBA" id="ARBA00023015"/>
    </source>
</evidence>
<evidence type="ECO:0000256" key="9">
    <source>
        <dbReference type="SAM" id="MobiDB-lite"/>
    </source>
</evidence>
<proteinExistence type="inferred from homology"/>
<evidence type="ECO:0000256" key="7">
    <source>
        <dbReference type="ARBA" id="ARBA00023242"/>
    </source>
</evidence>
<feature type="domain" description="TFIIF beta subunit HTH" evidence="10">
    <location>
        <begin position="207"/>
        <end position="271"/>
    </location>
</feature>
<evidence type="ECO:0000256" key="3">
    <source>
        <dbReference type="ARBA" id="ARBA00020815"/>
    </source>
</evidence>
<evidence type="ECO:0000256" key="1">
    <source>
        <dbReference type="ARBA" id="ARBA00004123"/>
    </source>
</evidence>
<dbReference type="GO" id="GO:0005674">
    <property type="term" value="C:transcription factor TFIIF complex"/>
    <property type="evidence" value="ECO:0007669"/>
    <property type="project" value="InterPro"/>
</dbReference>
<name>A0A811L772_9BILA</name>
<dbReference type="GO" id="GO:0006368">
    <property type="term" value="P:transcription elongation by RNA polymerase II"/>
    <property type="evidence" value="ECO:0007669"/>
    <property type="project" value="UniProtKB-ARBA"/>
</dbReference>
<dbReference type="CDD" id="cd07980">
    <property type="entry name" value="TFIIF_beta"/>
    <property type="match status" value="1"/>
</dbReference>
<feature type="domain" description="TFIIF beta subunit N-terminal" evidence="11">
    <location>
        <begin position="21"/>
        <end position="126"/>
    </location>
</feature>
<dbReference type="Pfam" id="PF02270">
    <property type="entry name" value="TFIIF_beta"/>
    <property type="match status" value="1"/>
</dbReference>
<keyword evidence="13" id="KW-1185">Reference proteome</keyword>
<dbReference type="InterPro" id="IPR036390">
    <property type="entry name" value="WH_DNA-bd_sf"/>
</dbReference>
<dbReference type="InterPro" id="IPR040504">
    <property type="entry name" value="TFIIF_beta_N"/>
</dbReference>
<keyword evidence="7" id="KW-0539">Nucleus</keyword>
<sequence>MSSSKKRPASSETVGCERAARGVWLVKVPRYLSEIWQKNQGKTVGSLITSQPVVFRSNPDLVTSDTKKPVVTNVVQSTSRGALGDTLQPLGKKKENLEMPKEHRFLMKNLDNQTMAVLVEDKSALEEDADQISGKLTVEGRVVKRAECQPPATVDYMRMKIKQIQKISQPKHTVKQMDKAVVKFKPTSYHQEHMAKDRAKKDNVRSVRVERDIVLKELFQAFEKHQYYRLSDLQRITQQPANYIKEILVTIANYNSTQPHKNMWELKPEYRDYGNKKEGEDEDEDMDADGEDD</sequence>
<keyword evidence="5" id="KW-0238">DNA-binding</keyword>
<evidence type="ECO:0000256" key="5">
    <source>
        <dbReference type="ARBA" id="ARBA00023125"/>
    </source>
</evidence>
<dbReference type="SUPFAM" id="SSF46785">
    <property type="entry name" value="Winged helix' DNA-binding domain"/>
    <property type="match status" value="1"/>
</dbReference>
<dbReference type="EMBL" id="CAJFCW020000005">
    <property type="protein sequence ID" value="CAG9119216.1"/>
    <property type="molecule type" value="Genomic_DNA"/>
</dbReference>
<evidence type="ECO:0000256" key="6">
    <source>
        <dbReference type="ARBA" id="ARBA00023163"/>
    </source>
</evidence>
<dbReference type="InterPro" id="IPR036388">
    <property type="entry name" value="WH-like_DNA-bd_sf"/>
</dbReference>
<accession>A0A811L772</accession>
<evidence type="ECO:0000259" key="11">
    <source>
        <dbReference type="Pfam" id="PF17683"/>
    </source>
</evidence>
<comment type="similarity">
    <text evidence="2">Belongs to the TFIIF beta subunit family.</text>
</comment>
<dbReference type="SUPFAM" id="SSF50916">
    <property type="entry name" value="Rap30/74 interaction domains"/>
    <property type="match status" value="1"/>
</dbReference>
<dbReference type="Proteomes" id="UP000614601">
    <property type="component" value="Unassembled WGS sequence"/>
</dbReference>
<dbReference type="GO" id="GO:0006367">
    <property type="term" value="P:transcription initiation at RNA polymerase II promoter"/>
    <property type="evidence" value="ECO:0007669"/>
    <property type="project" value="InterPro"/>
</dbReference>
<dbReference type="FunFam" id="1.10.10.10:FF:000035">
    <property type="entry name" value="General transcription factor IIF subunit 2"/>
    <property type="match status" value="1"/>
</dbReference>
<dbReference type="InterPro" id="IPR040450">
    <property type="entry name" value="TFIIF_beta_HTH"/>
</dbReference>
<dbReference type="EMBL" id="CAJFDH010000005">
    <property type="protein sequence ID" value="CAD5223957.1"/>
    <property type="molecule type" value="Genomic_DNA"/>
</dbReference>
<dbReference type="PANTHER" id="PTHR10445">
    <property type="entry name" value="GENERAL TRANSCRIPTION FACTOR IIF SUBUNIT 2"/>
    <property type="match status" value="1"/>
</dbReference>
<feature type="compositionally biased region" description="Acidic residues" evidence="9">
    <location>
        <begin position="280"/>
        <end position="293"/>
    </location>
</feature>
<dbReference type="InterPro" id="IPR003196">
    <property type="entry name" value="TFIIF_beta"/>
</dbReference>
<feature type="region of interest" description="Disordered" evidence="9">
    <location>
        <begin position="271"/>
        <end position="293"/>
    </location>
</feature>
<dbReference type="AlphaFoldDB" id="A0A811L772"/>
<dbReference type="GO" id="GO:0003677">
    <property type="term" value="F:DNA binding"/>
    <property type="evidence" value="ECO:0007669"/>
    <property type="project" value="UniProtKB-KW"/>
</dbReference>